<keyword evidence="2" id="KW-1185">Reference proteome</keyword>
<evidence type="ECO:0000313" key="2">
    <source>
        <dbReference type="Proteomes" id="UP001153334"/>
    </source>
</evidence>
<organism evidence="1 2">
    <name type="scientific">Nemania bipapillata</name>
    <dbReference type="NCBI Taxonomy" id="110536"/>
    <lineage>
        <taxon>Eukaryota</taxon>
        <taxon>Fungi</taxon>
        <taxon>Dikarya</taxon>
        <taxon>Ascomycota</taxon>
        <taxon>Pezizomycotina</taxon>
        <taxon>Sordariomycetes</taxon>
        <taxon>Xylariomycetidae</taxon>
        <taxon>Xylariales</taxon>
        <taxon>Xylariaceae</taxon>
        <taxon>Nemania</taxon>
    </lineage>
</organism>
<name>A0ACC2HQC7_9PEZI</name>
<dbReference type="EMBL" id="JAPESX010003443">
    <property type="protein sequence ID" value="KAJ8104943.1"/>
    <property type="molecule type" value="Genomic_DNA"/>
</dbReference>
<proteinExistence type="predicted"/>
<evidence type="ECO:0000313" key="1">
    <source>
        <dbReference type="EMBL" id="KAJ8104943.1"/>
    </source>
</evidence>
<reference evidence="1" key="1">
    <citation type="submission" date="2022-11" db="EMBL/GenBank/DDBJ databases">
        <title>Genome Sequence of Nemania bipapillata.</title>
        <authorList>
            <person name="Buettner E."/>
        </authorList>
    </citation>
    <scope>NUCLEOTIDE SEQUENCE</scope>
    <source>
        <strain evidence="1">CP14</strain>
    </source>
</reference>
<dbReference type="Proteomes" id="UP001153334">
    <property type="component" value="Unassembled WGS sequence"/>
</dbReference>
<protein>
    <submittedName>
        <fullName evidence="1">Uncharacterized protein</fullName>
    </submittedName>
</protein>
<gene>
    <name evidence="1" type="ORF">ONZ43_g7622</name>
</gene>
<comment type="caution">
    <text evidence="1">The sequence shown here is derived from an EMBL/GenBank/DDBJ whole genome shotgun (WGS) entry which is preliminary data.</text>
</comment>
<accession>A0ACC2HQC7</accession>
<sequence length="205" mass="22011">MPIRLGSLLSWGAFLAILADDLNSGKWFVDEDTNDLKLREFKTTRVEPSYFDILRWRMDQKHGRTAKTAAKRKSGVPGGTASPGGSPYSSPADANGDTRGRSLQRLSSPSPLVSPARVGFGKSSALARVAEESGQADPKLITNGIKEDKLVEVETPKAQNDTKSTTQHDAAPETNGKESSSSKTEGDLINGHIEDIDGGMKTIEI</sequence>